<dbReference type="SUPFAM" id="SSF48150">
    <property type="entry name" value="DNA-glycosylase"/>
    <property type="match status" value="1"/>
</dbReference>
<dbReference type="PANTHER" id="PTHR30037">
    <property type="entry name" value="DNA-3-METHYLADENINE GLYCOSYLASE 1"/>
    <property type="match status" value="1"/>
</dbReference>
<organism evidence="3 4">
    <name type="scientific">Leucobacter muris</name>
    <dbReference type="NCBI Taxonomy" id="1935379"/>
    <lineage>
        <taxon>Bacteria</taxon>
        <taxon>Bacillati</taxon>
        <taxon>Actinomycetota</taxon>
        <taxon>Actinomycetes</taxon>
        <taxon>Micrococcales</taxon>
        <taxon>Microbacteriaceae</taxon>
        <taxon>Leucobacter</taxon>
    </lineage>
</organism>
<keyword evidence="2" id="KW-0472">Membrane</keyword>
<feature type="region of interest" description="Disordered" evidence="1">
    <location>
        <begin position="189"/>
        <end position="208"/>
    </location>
</feature>
<dbReference type="Pfam" id="PF03352">
    <property type="entry name" value="Adenine_glyco"/>
    <property type="match status" value="1"/>
</dbReference>
<name>A0ABX5QF02_9MICO</name>
<evidence type="ECO:0000256" key="1">
    <source>
        <dbReference type="SAM" id="MobiDB-lite"/>
    </source>
</evidence>
<keyword evidence="2" id="KW-0812">Transmembrane</keyword>
<keyword evidence="2" id="KW-1133">Transmembrane helix</keyword>
<evidence type="ECO:0000313" key="4">
    <source>
        <dbReference type="Proteomes" id="UP000285768"/>
    </source>
</evidence>
<evidence type="ECO:0000313" key="3">
    <source>
        <dbReference type="EMBL" id="QAB17605.1"/>
    </source>
</evidence>
<dbReference type="RefSeq" id="WP_128386701.1">
    <property type="nucleotide sequence ID" value="NZ_CP035037.1"/>
</dbReference>
<dbReference type="PANTHER" id="PTHR30037:SF4">
    <property type="entry name" value="DNA-3-METHYLADENINE GLYCOSYLASE I"/>
    <property type="match status" value="1"/>
</dbReference>
<gene>
    <name evidence="3" type="ORF">Leucomu_06440</name>
</gene>
<dbReference type="Gene3D" id="1.10.340.30">
    <property type="entry name" value="Hypothetical protein, domain 2"/>
    <property type="match status" value="1"/>
</dbReference>
<dbReference type="Proteomes" id="UP000285768">
    <property type="component" value="Chromosome"/>
</dbReference>
<keyword evidence="4" id="KW-1185">Reference proteome</keyword>
<feature type="compositionally biased region" description="Basic and acidic residues" evidence="1">
    <location>
        <begin position="198"/>
        <end position="208"/>
    </location>
</feature>
<reference evidence="3 4" key="1">
    <citation type="submission" date="2019-01" db="EMBL/GenBank/DDBJ databases">
        <title>Leucobacter muris sp. nov. isolated from the nose of a laboratory mouse.</title>
        <authorList>
            <person name="Benga L."/>
            <person name="Sproeer C."/>
            <person name="Schumann P."/>
            <person name="Verbarg S."/>
            <person name="Bunk B."/>
            <person name="Engelhardt E."/>
            <person name="Benten P.M."/>
            <person name="Sager M."/>
        </authorList>
    </citation>
    <scope>NUCLEOTIDE SEQUENCE [LARGE SCALE GENOMIC DNA]</scope>
    <source>
        <strain evidence="3 4">DSM 101948</strain>
    </source>
</reference>
<feature type="transmembrane region" description="Helical" evidence="2">
    <location>
        <begin position="159"/>
        <end position="178"/>
    </location>
</feature>
<dbReference type="InterPro" id="IPR005019">
    <property type="entry name" value="Adenine_glyco"/>
</dbReference>
<dbReference type="InterPro" id="IPR011257">
    <property type="entry name" value="DNA_glycosylase"/>
</dbReference>
<dbReference type="EMBL" id="CP035037">
    <property type="protein sequence ID" value="QAB17605.1"/>
    <property type="molecule type" value="Genomic_DNA"/>
</dbReference>
<protein>
    <submittedName>
        <fullName evidence="3">DNA-3-methyladenine glycosylase I</fullName>
    </submittedName>
</protein>
<feature type="region of interest" description="Disordered" evidence="1">
    <location>
        <begin position="129"/>
        <end position="149"/>
    </location>
</feature>
<proteinExistence type="predicted"/>
<evidence type="ECO:0000256" key="2">
    <source>
        <dbReference type="SAM" id="Phobius"/>
    </source>
</evidence>
<accession>A0ABX5QF02</accession>
<dbReference type="InterPro" id="IPR052891">
    <property type="entry name" value="DNA-3mA_glycosylase"/>
</dbReference>
<sequence>MPQEPRQMVRASWAGQDPLLTHYYDTEWGMPVTDEAGVFERLSLEGFQSGLSWITVLRKREAFREAFAGFEPRRVAVFDEGDVERLLQHEGIIRNRRKIMATVENARTSLRLREETGEGLSELVWSYMPERSPTPETDADVPSTSPESHALAKELKRRGFSFVGPTTVYALMCAIGIVDVHLMSSHRRGCSGLWNPDGTRREPEPGPR</sequence>